<organism evidence="2 3">
    <name type="scientific">Lihuaxuella thermophila</name>
    <dbReference type="NCBI Taxonomy" id="1173111"/>
    <lineage>
        <taxon>Bacteria</taxon>
        <taxon>Bacillati</taxon>
        <taxon>Bacillota</taxon>
        <taxon>Bacilli</taxon>
        <taxon>Bacillales</taxon>
        <taxon>Thermoactinomycetaceae</taxon>
        <taxon>Lihuaxuella</taxon>
    </lineage>
</organism>
<gene>
    <name evidence="2" type="ORF">SAMN05444955_1251</name>
</gene>
<accession>A0A1H8JG36</accession>
<sequence>MNWQRLRDPKAWLYLFSFAKLALAVAGVDIAPEKWAQWEELVNAAAAVAVAFG</sequence>
<dbReference type="EMBL" id="FOCQ01000025">
    <property type="protein sequence ID" value="SEN79680.1"/>
    <property type="molecule type" value="Genomic_DNA"/>
</dbReference>
<proteinExistence type="predicted"/>
<feature type="transmembrane region" description="Helical" evidence="1">
    <location>
        <begin position="12"/>
        <end position="31"/>
    </location>
</feature>
<keyword evidence="1" id="KW-1133">Transmembrane helix</keyword>
<keyword evidence="3" id="KW-1185">Reference proteome</keyword>
<name>A0A1H8JG36_9BACL</name>
<dbReference type="STRING" id="1173111.SAMN05444955_1251"/>
<dbReference type="AlphaFoldDB" id="A0A1H8JG36"/>
<evidence type="ECO:0000313" key="3">
    <source>
        <dbReference type="Proteomes" id="UP000199695"/>
    </source>
</evidence>
<feature type="non-terminal residue" evidence="2">
    <location>
        <position position="53"/>
    </location>
</feature>
<reference evidence="2 3" key="1">
    <citation type="submission" date="2016-10" db="EMBL/GenBank/DDBJ databases">
        <authorList>
            <person name="de Groot N.N."/>
        </authorList>
    </citation>
    <scope>NUCLEOTIDE SEQUENCE [LARGE SCALE GENOMIC DNA]</scope>
    <source>
        <strain evidence="2 3">DSM 46701</strain>
    </source>
</reference>
<keyword evidence="1" id="KW-0472">Membrane</keyword>
<evidence type="ECO:0000313" key="2">
    <source>
        <dbReference type="EMBL" id="SEN79680.1"/>
    </source>
</evidence>
<protein>
    <recommendedName>
        <fullName evidence="4">DoxX family protein</fullName>
    </recommendedName>
</protein>
<keyword evidence="1" id="KW-0812">Transmembrane</keyword>
<dbReference type="Proteomes" id="UP000199695">
    <property type="component" value="Unassembled WGS sequence"/>
</dbReference>
<evidence type="ECO:0008006" key="4">
    <source>
        <dbReference type="Google" id="ProtNLM"/>
    </source>
</evidence>
<evidence type="ECO:0000256" key="1">
    <source>
        <dbReference type="SAM" id="Phobius"/>
    </source>
</evidence>